<keyword evidence="9" id="KW-0503">Monooxygenase</keyword>
<dbReference type="PANTHER" id="PTHR47947:SF26">
    <property type="entry name" value="CYTOCHROME P450"/>
    <property type="match status" value="1"/>
</dbReference>
<dbReference type="AlphaFoldDB" id="A0AA88WKC2"/>
<proteinExistence type="predicted"/>
<accession>A0AA88WKC2</accession>
<evidence type="ECO:0000256" key="9">
    <source>
        <dbReference type="ARBA" id="ARBA00023033"/>
    </source>
</evidence>
<comment type="caution">
    <text evidence="11">The sequence shown here is derived from an EMBL/GenBank/DDBJ whole genome shotgun (WGS) entry which is preliminary data.</text>
</comment>
<dbReference type="InterPro" id="IPR050651">
    <property type="entry name" value="Plant_Cytochrome_P450_Monoox"/>
</dbReference>
<keyword evidence="6" id="KW-1133">Transmembrane helix</keyword>
<dbReference type="Gene3D" id="1.20.930.50">
    <property type="match status" value="1"/>
</dbReference>
<comment type="subcellular location">
    <subcellularLocation>
        <location evidence="2">Membrane</location>
    </subcellularLocation>
</comment>
<evidence type="ECO:0000256" key="7">
    <source>
        <dbReference type="ARBA" id="ARBA00023002"/>
    </source>
</evidence>
<evidence type="ECO:0000256" key="3">
    <source>
        <dbReference type="ARBA" id="ARBA00022617"/>
    </source>
</evidence>
<keyword evidence="4" id="KW-0812">Transmembrane</keyword>
<evidence type="ECO:0000256" key="10">
    <source>
        <dbReference type="ARBA" id="ARBA00023136"/>
    </source>
</evidence>
<keyword evidence="12" id="KW-1185">Reference proteome</keyword>
<evidence type="ECO:0000256" key="6">
    <source>
        <dbReference type="ARBA" id="ARBA00022989"/>
    </source>
</evidence>
<keyword evidence="5" id="KW-0479">Metal-binding</keyword>
<name>A0AA88WKC2_9ASTE</name>
<keyword evidence="10" id="KW-0472">Membrane</keyword>
<keyword evidence="3" id="KW-0349">Heme</keyword>
<organism evidence="11 12">
    <name type="scientific">Escallonia herrerae</name>
    <dbReference type="NCBI Taxonomy" id="1293975"/>
    <lineage>
        <taxon>Eukaryota</taxon>
        <taxon>Viridiplantae</taxon>
        <taxon>Streptophyta</taxon>
        <taxon>Embryophyta</taxon>
        <taxon>Tracheophyta</taxon>
        <taxon>Spermatophyta</taxon>
        <taxon>Magnoliopsida</taxon>
        <taxon>eudicotyledons</taxon>
        <taxon>Gunneridae</taxon>
        <taxon>Pentapetalae</taxon>
        <taxon>asterids</taxon>
        <taxon>campanulids</taxon>
        <taxon>Escalloniales</taxon>
        <taxon>Escalloniaceae</taxon>
        <taxon>Escallonia</taxon>
    </lineage>
</organism>
<dbReference type="GO" id="GO:0046872">
    <property type="term" value="F:metal ion binding"/>
    <property type="evidence" value="ECO:0007669"/>
    <property type="project" value="UniProtKB-KW"/>
</dbReference>
<comment type="cofactor">
    <cofactor evidence="1">
        <name>heme</name>
        <dbReference type="ChEBI" id="CHEBI:30413"/>
    </cofactor>
</comment>
<evidence type="ECO:0000256" key="1">
    <source>
        <dbReference type="ARBA" id="ARBA00001971"/>
    </source>
</evidence>
<evidence type="ECO:0000256" key="8">
    <source>
        <dbReference type="ARBA" id="ARBA00023004"/>
    </source>
</evidence>
<keyword evidence="7" id="KW-0560">Oxidoreductase</keyword>
<dbReference type="EMBL" id="JAVXUP010000380">
    <property type="protein sequence ID" value="KAK3029421.1"/>
    <property type="molecule type" value="Genomic_DNA"/>
</dbReference>
<dbReference type="PANTHER" id="PTHR47947">
    <property type="entry name" value="CYTOCHROME P450 82C3-RELATED"/>
    <property type="match status" value="1"/>
</dbReference>
<evidence type="ECO:0000256" key="4">
    <source>
        <dbReference type="ARBA" id="ARBA00022692"/>
    </source>
</evidence>
<dbReference type="Proteomes" id="UP001188597">
    <property type="component" value="Unassembled WGS sequence"/>
</dbReference>
<evidence type="ECO:0000256" key="5">
    <source>
        <dbReference type="ARBA" id="ARBA00022723"/>
    </source>
</evidence>
<sequence length="148" mass="16090">MEVSAATIAKTKKAALELSEDMDSQDLPGGADIADDVLAGDGEEVTLLDDELNGGGGAGDQARKPDLAMRLKRAESHENHNTSNWTRPNSAALKYMGYNGVVFGLTPCGPLWLEMRKISTLELLSNQRLELLKHVSTSELDRCIKDTY</sequence>
<evidence type="ECO:0000256" key="2">
    <source>
        <dbReference type="ARBA" id="ARBA00004370"/>
    </source>
</evidence>
<gene>
    <name evidence="11" type="ORF">RJ639_039765</name>
</gene>
<evidence type="ECO:0000313" key="12">
    <source>
        <dbReference type="Proteomes" id="UP001188597"/>
    </source>
</evidence>
<dbReference type="GO" id="GO:0016020">
    <property type="term" value="C:membrane"/>
    <property type="evidence" value="ECO:0007669"/>
    <property type="project" value="UniProtKB-SubCell"/>
</dbReference>
<evidence type="ECO:0000313" key="11">
    <source>
        <dbReference type="EMBL" id="KAK3029421.1"/>
    </source>
</evidence>
<protein>
    <submittedName>
        <fullName evidence="11">Uncharacterized protein</fullName>
    </submittedName>
</protein>
<keyword evidence="8" id="KW-0408">Iron</keyword>
<reference evidence="11" key="1">
    <citation type="submission" date="2022-12" db="EMBL/GenBank/DDBJ databases">
        <title>Draft genome assemblies for two species of Escallonia (Escalloniales).</title>
        <authorList>
            <person name="Chanderbali A."/>
            <person name="Dervinis C."/>
            <person name="Anghel I."/>
            <person name="Soltis D."/>
            <person name="Soltis P."/>
            <person name="Zapata F."/>
        </authorList>
    </citation>
    <scope>NUCLEOTIDE SEQUENCE</scope>
    <source>
        <strain evidence="11">UCBG64.0493</strain>
        <tissue evidence="11">Leaf</tissue>
    </source>
</reference>
<dbReference type="GO" id="GO:0004497">
    <property type="term" value="F:monooxygenase activity"/>
    <property type="evidence" value="ECO:0007669"/>
    <property type="project" value="UniProtKB-KW"/>
</dbReference>